<proteinExistence type="predicted"/>
<dbReference type="EMBL" id="GGMS01008609">
    <property type="protein sequence ID" value="MBY77812.1"/>
    <property type="molecule type" value="Transcribed_RNA"/>
</dbReference>
<dbReference type="GO" id="GO:0022857">
    <property type="term" value="F:transmembrane transporter activity"/>
    <property type="evidence" value="ECO:0007669"/>
    <property type="project" value="InterPro"/>
</dbReference>
<dbReference type="SUPFAM" id="SSF103473">
    <property type="entry name" value="MFS general substrate transporter"/>
    <property type="match status" value="1"/>
</dbReference>
<keyword evidence="4 5" id="KW-0472">Membrane</keyword>
<dbReference type="AlphaFoldDB" id="A0A2S2QKV5"/>
<comment type="subcellular location">
    <subcellularLocation>
        <location evidence="1">Membrane</location>
    </subcellularLocation>
</comment>
<dbReference type="InterPro" id="IPR036259">
    <property type="entry name" value="MFS_trans_sf"/>
</dbReference>
<organism evidence="6">
    <name type="scientific">Sipha flava</name>
    <name type="common">yellow sugarcane aphid</name>
    <dbReference type="NCBI Taxonomy" id="143950"/>
    <lineage>
        <taxon>Eukaryota</taxon>
        <taxon>Metazoa</taxon>
        <taxon>Ecdysozoa</taxon>
        <taxon>Arthropoda</taxon>
        <taxon>Hexapoda</taxon>
        <taxon>Insecta</taxon>
        <taxon>Pterygota</taxon>
        <taxon>Neoptera</taxon>
        <taxon>Paraneoptera</taxon>
        <taxon>Hemiptera</taxon>
        <taxon>Sternorrhyncha</taxon>
        <taxon>Aphidomorpha</taxon>
        <taxon>Aphidoidea</taxon>
        <taxon>Aphididae</taxon>
        <taxon>Sipha</taxon>
    </lineage>
</organism>
<evidence type="ECO:0000256" key="2">
    <source>
        <dbReference type="ARBA" id="ARBA00022692"/>
    </source>
</evidence>
<feature type="transmembrane region" description="Helical" evidence="5">
    <location>
        <begin position="235"/>
        <end position="253"/>
    </location>
</feature>
<dbReference type="Gene3D" id="1.20.1250.20">
    <property type="entry name" value="MFS general substrate transporter like domains"/>
    <property type="match status" value="2"/>
</dbReference>
<keyword evidence="2 5" id="KW-0812">Transmembrane</keyword>
<keyword evidence="3 5" id="KW-1133">Transmembrane helix</keyword>
<feature type="transmembrane region" description="Helical" evidence="5">
    <location>
        <begin position="130"/>
        <end position="152"/>
    </location>
</feature>
<evidence type="ECO:0000313" key="6">
    <source>
        <dbReference type="EMBL" id="MBY77812.1"/>
    </source>
</evidence>
<dbReference type="PANTHER" id="PTHR48021:SF1">
    <property type="entry name" value="GH07001P-RELATED"/>
    <property type="match status" value="1"/>
</dbReference>
<evidence type="ECO:0000256" key="1">
    <source>
        <dbReference type="ARBA" id="ARBA00004370"/>
    </source>
</evidence>
<accession>A0A2S2QKV5</accession>
<evidence type="ECO:0000256" key="3">
    <source>
        <dbReference type="ARBA" id="ARBA00022989"/>
    </source>
</evidence>
<reference evidence="6" key="1">
    <citation type="submission" date="2018-04" db="EMBL/GenBank/DDBJ databases">
        <title>Transcriptome assembly of Sipha flava.</title>
        <authorList>
            <person name="Scully E.D."/>
            <person name="Geib S.M."/>
            <person name="Palmer N.A."/>
            <person name="Koch K."/>
            <person name="Bradshaw J."/>
            <person name="Heng-Moss T."/>
            <person name="Sarath G."/>
        </authorList>
    </citation>
    <scope>NUCLEOTIDE SEQUENCE</scope>
</reference>
<feature type="transmembrane region" description="Helical" evidence="5">
    <location>
        <begin position="172"/>
        <end position="193"/>
    </location>
</feature>
<evidence type="ECO:0000256" key="5">
    <source>
        <dbReference type="SAM" id="Phobius"/>
    </source>
</evidence>
<dbReference type="GO" id="GO:0016020">
    <property type="term" value="C:membrane"/>
    <property type="evidence" value="ECO:0007669"/>
    <property type="project" value="UniProtKB-SubCell"/>
</dbReference>
<dbReference type="PANTHER" id="PTHR48021">
    <property type="match status" value="1"/>
</dbReference>
<evidence type="ECO:0000256" key="4">
    <source>
        <dbReference type="ARBA" id="ARBA00023136"/>
    </source>
</evidence>
<feature type="transmembrane region" description="Helical" evidence="5">
    <location>
        <begin position="205"/>
        <end position="223"/>
    </location>
</feature>
<dbReference type="Pfam" id="PF00083">
    <property type="entry name" value="Sugar_tr"/>
    <property type="match status" value="1"/>
</dbReference>
<dbReference type="InterPro" id="IPR005828">
    <property type="entry name" value="MFS_sugar_transport-like"/>
</dbReference>
<sequence>MESLDIQRSSSGFYSEADVSLKKRVRRIVVTGIGLIMFQQLCGANMMIFRAEEVFDGLNPVDDAPVRAPIYAIVLSATQVSMAFSRPMPSPPEYGIYTRYRNTWLIVSTRAQVLLCSISVELVEILGRKFMLITSGVGMSLCLLALIVHYALHTKDCFEFSEPDWHKYIPVILVALYTCSYSIGWGSVVILVYTEIIYFDKWFSSLIYACGQFVMFLLVYTFFNTNILRGNTYALWMYTATCIVSVAFVWCCVPETRALRLNRIQATFDDERKRYDRSTQQAKVEE</sequence>
<gene>
    <name evidence="6" type="primary">Tret1-2_3</name>
    <name evidence="6" type="ORF">g.2552</name>
</gene>
<protein>
    <submittedName>
        <fullName evidence="6">Facilitated trehalose transporter Tret1-2</fullName>
    </submittedName>
</protein>
<name>A0A2S2QKV5_9HEMI</name>
<dbReference type="InterPro" id="IPR050549">
    <property type="entry name" value="MFS_Trehalose_Transporter"/>
</dbReference>